<evidence type="ECO:0000256" key="1">
    <source>
        <dbReference type="ARBA" id="ARBA00004651"/>
    </source>
</evidence>
<dbReference type="PRINTS" id="PR00953">
    <property type="entry name" value="TYPE3IMRPROT"/>
</dbReference>
<feature type="transmembrane region" description="Helical" evidence="7">
    <location>
        <begin position="187"/>
        <end position="211"/>
    </location>
</feature>
<dbReference type="EMBL" id="JACCKB010000011">
    <property type="protein sequence ID" value="NYZ66175.1"/>
    <property type="molecule type" value="Genomic_DNA"/>
</dbReference>
<dbReference type="InterPro" id="IPR002010">
    <property type="entry name" value="T3SS_IM_R"/>
</dbReference>
<dbReference type="PANTHER" id="PTHR30065">
    <property type="entry name" value="FLAGELLAR BIOSYNTHETIC PROTEIN FLIR"/>
    <property type="match status" value="1"/>
</dbReference>
<keyword evidence="9" id="KW-1185">Reference proteome</keyword>
<dbReference type="Pfam" id="PF01311">
    <property type="entry name" value="Bac_export_1"/>
    <property type="match status" value="1"/>
</dbReference>
<keyword evidence="4 7" id="KW-0812">Transmembrane</keyword>
<evidence type="ECO:0000256" key="4">
    <source>
        <dbReference type="ARBA" id="ARBA00022692"/>
    </source>
</evidence>
<dbReference type="Proteomes" id="UP000569732">
    <property type="component" value="Unassembled WGS sequence"/>
</dbReference>
<feature type="transmembrane region" description="Helical" evidence="7">
    <location>
        <begin position="12"/>
        <end position="32"/>
    </location>
</feature>
<dbReference type="GO" id="GO:0005886">
    <property type="term" value="C:plasma membrane"/>
    <property type="evidence" value="ECO:0007669"/>
    <property type="project" value="UniProtKB-SubCell"/>
</dbReference>
<dbReference type="PANTHER" id="PTHR30065:SF1">
    <property type="entry name" value="SURFACE PRESENTATION OF ANTIGENS PROTEIN SPAR"/>
    <property type="match status" value="1"/>
</dbReference>
<name>A0A853IA95_9GAMM</name>
<comment type="similarity">
    <text evidence="2 7">Belongs to the FliR/MopE/SpaR family.</text>
</comment>
<accession>A0A853IA95</accession>
<feature type="transmembrane region" description="Helical" evidence="7">
    <location>
        <begin position="69"/>
        <end position="96"/>
    </location>
</feature>
<evidence type="ECO:0000313" key="9">
    <source>
        <dbReference type="Proteomes" id="UP000569732"/>
    </source>
</evidence>
<keyword evidence="5 7" id="KW-1133">Transmembrane helix</keyword>
<evidence type="ECO:0000256" key="7">
    <source>
        <dbReference type="RuleBase" id="RU362072"/>
    </source>
</evidence>
<reference evidence="8 9" key="1">
    <citation type="submission" date="2020-07" db="EMBL/GenBank/DDBJ databases">
        <title>Endozoicomonas sp. nov., isolated from sediment.</title>
        <authorList>
            <person name="Gu T."/>
        </authorList>
    </citation>
    <scope>NUCLEOTIDE SEQUENCE [LARGE SCALE GENOMIC DNA]</scope>
    <source>
        <strain evidence="8 9">SM1973</strain>
    </source>
</reference>
<evidence type="ECO:0000313" key="8">
    <source>
        <dbReference type="EMBL" id="NYZ66175.1"/>
    </source>
</evidence>
<feature type="transmembrane region" description="Helical" evidence="7">
    <location>
        <begin position="134"/>
        <end position="158"/>
    </location>
</feature>
<evidence type="ECO:0000256" key="2">
    <source>
        <dbReference type="ARBA" id="ARBA00009772"/>
    </source>
</evidence>
<sequence length="266" mass="29596">MIELFEPFQQFLLAYTLSIPRVLVCLLIIPFFSFRFIKGMVRNAIVLGVALPVAFGLQFQLPIDSINVLTVALLAFKEAMIGLMIGYLLALPFWLFESVGSFLDNQRGALSGGYFNPAMGGNSSMLGEFLQKTLVILMIETGVFALFFTIIIDSFTLWPPTNWIPEPVIDGHNVIIQHMSNMMQKVVLYSAPPIAILFLIDLGFAILSLYSPQLQVYFLSMPAKSLAALIVLSLYSATLWYLAGGDIKQYTDLPKLFSLLFKTDGV</sequence>
<keyword evidence="3 7" id="KW-1003">Cell membrane</keyword>
<dbReference type="NCBIfam" id="TIGR01401">
    <property type="entry name" value="fliR_like_III"/>
    <property type="match status" value="1"/>
</dbReference>
<keyword evidence="6 7" id="KW-0472">Membrane</keyword>
<feature type="transmembrane region" description="Helical" evidence="7">
    <location>
        <begin position="44"/>
        <end position="63"/>
    </location>
</feature>
<evidence type="ECO:0000256" key="6">
    <source>
        <dbReference type="ARBA" id="ARBA00023136"/>
    </source>
</evidence>
<proteinExistence type="inferred from homology"/>
<comment type="subcellular location">
    <subcellularLocation>
        <location evidence="1 7">Cell membrane</location>
        <topology evidence="1 7">Multi-pass membrane protein</topology>
    </subcellularLocation>
</comment>
<dbReference type="AlphaFoldDB" id="A0A853IA95"/>
<organism evidence="8 9">
    <name type="scientific">Spartinivicinus marinus</name>
    <dbReference type="NCBI Taxonomy" id="2994442"/>
    <lineage>
        <taxon>Bacteria</taxon>
        <taxon>Pseudomonadati</taxon>
        <taxon>Pseudomonadota</taxon>
        <taxon>Gammaproteobacteria</taxon>
        <taxon>Oceanospirillales</taxon>
        <taxon>Zooshikellaceae</taxon>
        <taxon>Spartinivicinus</taxon>
    </lineage>
</organism>
<evidence type="ECO:0000256" key="3">
    <source>
        <dbReference type="ARBA" id="ARBA00022475"/>
    </source>
</evidence>
<dbReference type="RefSeq" id="WP_180568206.1">
    <property type="nucleotide sequence ID" value="NZ_JACCKB010000011.1"/>
</dbReference>
<feature type="transmembrane region" description="Helical" evidence="7">
    <location>
        <begin position="223"/>
        <end position="243"/>
    </location>
</feature>
<dbReference type="GO" id="GO:0006605">
    <property type="term" value="P:protein targeting"/>
    <property type="evidence" value="ECO:0007669"/>
    <property type="project" value="UniProtKB-UniRule"/>
</dbReference>
<dbReference type="InterPro" id="IPR006304">
    <property type="entry name" value="T3SS_SpaR/YscT"/>
</dbReference>
<evidence type="ECO:0000256" key="5">
    <source>
        <dbReference type="ARBA" id="ARBA00022989"/>
    </source>
</evidence>
<gene>
    <name evidence="8" type="primary">sctT</name>
    <name evidence="8" type="ORF">H0A36_09130</name>
</gene>
<comment type="caution">
    <text evidence="8">The sequence shown here is derived from an EMBL/GenBank/DDBJ whole genome shotgun (WGS) entry which is preliminary data.</text>
</comment>
<protein>
    <submittedName>
        <fullName evidence="8">Type III secretion system export apparatus subunit SctT</fullName>
    </submittedName>
</protein>